<dbReference type="InterPro" id="IPR050859">
    <property type="entry name" value="Class-I_PLP-dep_aminotransf"/>
</dbReference>
<protein>
    <submittedName>
        <fullName evidence="7">Aromatic aminotransferase</fullName>
    </submittedName>
</protein>
<evidence type="ECO:0000256" key="4">
    <source>
        <dbReference type="ARBA" id="ARBA00022679"/>
    </source>
</evidence>
<evidence type="ECO:0000256" key="3">
    <source>
        <dbReference type="ARBA" id="ARBA00022576"/>
    </source>
</evidence>
<evidence type="ECO:0000313" key="8">
    <source>
        <dbReference type="Proteomes" id="UP000799779"/>
    </source>
</evidence>
<gene>
    <name evidence="7" type="ORF">P154DRAFT_579007</name>
</gene>
<dbReference type="AlphaFoldDB" id="A0A6A5W7D4"/>
<comment type="cofactor">
    <cofactor evidence="1">
        <name>pyridoxal 5'-phosphate</name>
        <dbReference type="ChEBI" id="CHEBI:597326"/>
    </cofactor>
</comment>
<feature type="domain" description="Aminotransferase class I/classII large" evidence="6">
    <location>
        <begin position="152"/>
        <end position="495"/>
    </location>
</feature>
<evidence type="ECO:0000256" key="1">
    <source>
        <dbReference type="ARBA" id="ARBA00001933"/>
    </source>
</evidence>
<comment type="similarity">
    <text evidence="2">Belongs to the class-I pyridoxal-phosphate-dependent aminotransferase family.</text>
</comment>
<dbReference type="InterPro" id="IPR004839">
    <property type="entry name" value="Aminotransferase_I/II_large"/>
</dbReference>
<dbReference type="CDD" id="cd00609">
    <property type="entry name" value="AAT_like"/>
    <property type="match status" value="1"/>
</dbReference>
<dbReference type="GO" id="GO:0009074">
    <property type="term" value="P:aromatic amino acid family catabolic process"/>
    <property type="evidence" value="ECO:0007669"/>
    <property type="project" value="TreeGrafter"/>
</dbReference>
<evidence type="ECO:0000256" key="2">
    <source>
        <dbReference type="ARBA" id="ARBA00007441"/>
    </source>
</evidence>
<organism evidence="7 8">
    <name type="scientific">Amniculicola lignicola CBS 123094</name>
    <dbReference type="NCBI Taxonomy" id="1392246"/>
    <lineage>
        <taxon>Eukaryota</taxon>
        <taxon>Fungi</taxon>
        <taxon>Dikarya</taxon>
        <taxon>Ascomycota</taxon>
        <taxon>Pezizomycotina</taxon>
        <taxon>Dothideomycetes</taxon>
        <taxon>Pleosporomycetidae</taxon>
        <taxon>Pleosporales</taxon>
        <taxon>Amniculicolaceae</taxon>
        <taxon>Amniculicola</taxon>
    </lineage>
</organism>
<dbReference type="EMBL" id="ML977615">
    <property type="protein sequence ID" value="KAF1997257.1"/>
    <property type="molecule type" value="Genomic_DNA"/>
</dbReference>
<evidence type="ECO:0000256" key="5">
    <source>
        <dbReference type="ARBA" id="ARBA00022898"/>
    </source>
</evidence>
<evidence type="ECO:0000313" key="7">
    <source>
        <dbReference type="EMBL" id="KAF1997257.1"/>
    </source>
</evidence>
<dbReference type="GO" id="GO:0006571">
    <property type="term" value="P:tyrosine biosynthetic process"/>
    <property type="evidence" value="ECO:0007669"/>
    <property type="project" value="TreeGrafter"/>
</dbReference>
<reference evidence="7" key="1">
    <citation type="journal article" date="2020" name="Stud. Mycol.">
        <title>101 Dothideomycetes genomes: a test case for predicting lifestyles and emergence of pathogens.</title>
        <authorList>
            <person name="Haridas S."/>
            <person name="Albert R."/>
            <person name="Binder M."/>
            <person name="Bloem J."/>
            <person name="Labutti K."/>
            <person name="Salamov A."/>
            <person name="Andreopoulos B."/>
            <person name="Baker S."/>
            <person name="Barry K."/>
            <person name="Bills G."/>
            <person name="Bluhm B."/>
            <person name="Cannon C."/>
            <person name="Castanera R."/>
            <person name="Culley D."/>
            <person name="Daum C."/>
            <person name="Ezra D."/>
            <person name="Gonzalez J."/>
            <person name="Henrissat B."/>
            <person name="Kuo A."/>
            <person name="Liang C."/>
            <person name="Lipzen A."/>
            <person name="Lutzoni F."/>
            <person name="Magnuson J."/>
            <person name="Mondo S."/>
            <person name="Nolan M."/>
            <person name="Ohm R."/>
            <person name="Pangilinan J."/>
            <person name="Park H.-J."/>
            <person name="Ramirez L."/>
            <person name="Alfaro M."/>
            <person name="Sun H."/>
            <person name="Tritt A."/>
            <person name="Yoshinaga Y."/>
            <person name="Zwiers L.-H."/>
            <person name="Turgeon B."/>
            <person name="Goodwin S."/>
            <person name="Spatafora J."/>
            <person name="Crous P."/>
            <person name="Grigoriev I."/>
        </authorList>
    </citation>
    <scope>NUCLEOTIDE SEQUENCE</scope>
    <source>
        <strain evidence="7">CBS 123094</strain>
    </source>
</reference>
<name>A0A6A5W7D4_9PLEO</name>
<dbReference type="PANTHER" id="PTHR42790">
    <property type="entry name" value="AMINOTRANSFERASE"/>
    <property type="match status" value="1"/>
</dbReference>
<proteinExistence type="inferred from homology"/>
<keyword evidence="8" id="KW-1185">Reference proteome</keyword>
<dbReference type="InterPro" id="IPR015424">
    <property type="entry name" value="PyrdxlP-dep_Trfase"/>
</dbReference>
<dbReference type="GO" id="GO:0030170">
    <property type="term" value="F:pyridoxal phosphate binding"/>
    <property type="evidence" value="ECO:0007669"/>
    <property type="project" value="InterPro"/>
</dbReference>
<accession>A0A6A5W7D4</accession>
<dbReference type="PANTHER" id="PTHR42790:SF21">
    <property type="entry name" value="AROMATIC_AMINOADIPATE AMINOTRANSFERASE 1"/>
    <property type="match status" value="1"/>
</dbReference>
<dbReference type="Gene3D" id="3.40.640.10">
    <property type="entry name" value="Type I PLP-dependent aspartate aminotransferase-like (Major domain)"/>
    <property type="match status" value="1"/>
</dbReference>
<sequence>MQHKNGFQSGSQNGDLDFTSCDAGNGCLNKNNFAKRWDHLLSKEAITRQGSIFQAMHGTLVDPAILSLGPGAPSPEYFPFDHTSLQVPSAREIAVLGPNYAKVTLTANKNDTRAGRSDYDLSSALQYGVGTGARQLLDFMTEHTKQVHNPPYQDWKCVITGGNTSALDLALRTFTDRGSYVLADEYTYATAFECASPLGVKILGIKLDEEGPIPSELDRVLTGWNEDRMESKKPHLMYMVPTGHNPTGATQSLERRHEIYRLAQKHDLYILEDDPYYYIQLPANVSEHVEDVTQSIPFSVVPKTDLLPSLLSIDTDGRVFRMDSFSKILAPGLRTGWVTASSQVVERIVRAHETSLQNPSGFSQIVLYKLLSETWGQEGLMSWFSHLQVEYTIRRDALLRACQRYLPAKVASWKVPRAGFFMWIKINWLLHPLARQIGQRGVEMQIYDTAIKAGVLVVPGTWFQPDPSIALLDVFFRITYASLRPDIMPEAVERFGEALRSCFEVLD</sequence>
<keyword evidence="5" id="KW-0663">Pyridoxal phosphate</keyword>
<evidence type="ECO:0000259" key="6">
    <source>
        <dbReference type="Pfam" id="PF00155"/>
    </source>
</evidence>
<dbReference type="GO" id="GO:0019878">
    <property type="term" value="P:lysine biosynthetic process via aminoadipic acid"/>
    <property type="evidence" value="ECO:0007669"/>
    <property type="project" value="TreeGrafter"/>
</dbReference>
<dbReference type="Pfam" id="PF00155">
    <property type="entry name" value="Aminotran_1_2"/>
    <property type="match status" value="1"/>
</dbReference>
<dbReference type="OrthoDB" id="691673at2759"/>
<dbReference type="GO" id="GO:0008793">
    <property type="term" value="F:aromatic-amino-acid transaminase activity"/>
    <property type="evidence" value="ECO:0007669"/>
    <property type="project" value="TreeGrafter"/>
</dbReference>
<keyword evidence="3 7" id="KW-0032">Aminotransferase</keyword>
<dbReference type="Proteomes" id="UP000799779">
    <property type="component" value="Unassembled WGS sequence"/>
</dbReference>
<dbReference type="SUPFAM" id="SSF53383">
    <property type="entry name" value="PLP-dependent transferases"/>
    <property type="match status" value="1"/>
</dbReference>
<dbReference type="InterPro" id="IPR015421">
    <property type="entry name" value="PyrdxlP-dep_Trfase_major"/>
</dbReference>
<dbReference type="GO" id="GO:0047536">
    <property type="term" value="F:2-aminoadipate transaminase activity"/>
    <property type="evidence" value="ECO:0007669"/>
    <property type="project" value="TreeGrafter"/>
</dbReference>
<keyword evidence="4 7" id="KW-0808">Transferase</keyword>